<proteinExistence type="predicted"/>
<comment type="caution">
    <text evidence="1">The sequence shown here is derived from an EMBL/GenBank/DDBJ whole genome shotgun (WGS) entry which is preliminary data.</text>
</comment>
<evidence type="ECO:0000313" key="1">
    <source>
        <dbReference type="EMBL" id="HIS76544.1"/>
    </source>
</evidence>
<dbReference type="InterPro" id="IPR053746">
    <property type="entry name" value="Viral_HT_Connector_Assembly"/>
</dbReference>
<sequence>MTAEIMEMAKKLLEKEIPEELLQIYAKDVEAYICAYCGVSEIPTGCETLAARMLAAAAEGQEGGQVKSLSRGDYSVSFADGYREGLAQFDQRLNAFRRVKWGGTL</sequence>
<dbReference type="AlphaFoldDB" id="A0A9D1FN13"/>
<protein>
    <recommendedName>
        <fullName evidence="3">Phage gp6-like head-tail connector protein</fullName>
    </recommendedName>
</protein>
<organism evidence="1 2">
    <name type="scientific">Candidatus Merdivicinus excrementipullorum</name>
    <dbReference type="NCBI Taxonomy" id="2840867"/>
    <lineage>
        <taxon>Bacteria</taxon>
        <taxon>Bacillati</taxon>
        <taxon>Bacillota</taxon>
        <taxon>Clostridia</taxon>
        <taxon>Eubacteriales</taxon>
        <taxon>Oscillospiraceae</taxon>
        <taxon>Oscillospiraceae incertae sedis</taxon>
        <taxon>Candidatus Merdivicinus</taxon>
    </lineage>
</organism>
<evidence type="ECO:0008006" key="3">
    <source>
        <dbReference type="Google" id="ProtNLM"/>
    </source>
</evidence>
<reference evidence="1" key="1">
    <citation type="submission" date="2020-10" db="EMBL/GenBank/DDBJ databases">
        <authorList>
            <person name="Gilroy R."/>
        </authorList>
    </citation>
    <scope>NUCLEOTIDE SEQUENCE</scope>
    <source>
        <strain evidence="1">CHK199-13235</strain>
    </source>
</reference>
<reference evidence="1" key="2">
    <citation type="journal article" date="2021" name="PeerJ">
        <title>Extensive microbial diversity within the chicken gut microbiome revealed by metagenomics and culture.</title>
        <authorList>
            <person name="Gilroy R."/>
            <person name="Ravi A."/>
            <person name="Getino M."/>
            <person name="Pursley I."/>
            <person name="Horton D.L."/>
            <person name="Alikhan N.F."/>
            <person name="Baker D."/>
            <person name="Gharbi K."/>
            <person name="Hall N."/>
            <person name="Watson M."/>
            <person name="Adriaenssens E.M."/>
            <person name="Foster-Nyarko E."/>
            <person name="Jarju S."/>
            <person name="Secka A."/>
            <person name="Antonio M."/>
            <person name="Oren A."/>
            <person name="Chaudhuri R.R."/>
            <person name="La Ragione R."/>
            <person name="Hildebrand F."/>
            <person name="Pallen M.J."/>
        </authorList>
    </citation>
    <scope>NUCLEOTIDE SEQUENCE</scope>
    <source>
        <strain evidence="1">CHK199-13235</strain>
    </source>
</reference>
<dbReference type="EMBL" id="DVJP01000047">
    <property type="protein sequence ID" value="HIS76544.1"/>
    <property type="molecule type" value="Genomic_DNA"/>
</dbReference>
<dbReference type="Gene3D" id="1.10.246.150">
    <property type="match status" value="1"/>
</dbReference>
<accession>A0A9D1FN13</accession>
<name>A0A9D1FN13_9FIRM</name>
<dbReference type="Proteomes" id="UP000824002">
    <property type="component" value="Unassembled WGS sequence"/>
</dbReference>
<gene>
    <name evidence="1" type="ORF">IAB51_07000</name>
</gene>
<evidence type="ECO:0000313" key="2">
    <source>
        <dbReference type="Proteomes" id="UP000824002"/>
    </source>
</evidence>